<sequence length="94" mass="10050">MRGGCRPGESRGCSPAAISRAYVQERLLYTTAKSNFMQKCLLSVAVFGCLWLSVRLTSLLSHGAAGEGWSDGGDRPPKSTDGEGADDPLWFPSN</sequence>
<dbReference type="Proteomes" id="UP000824540">
    <property type="component" value="Unassembled WGS sequence"/>
</dbReference>
<evidence type="ECO:0000313" key="3">
    <source>
        <dbReference type="Proteomes" id="UP000824540"/>
    </source>
</evidence>
<evidence type="ECO:0000313" key="2">
    <source>
        <dbReference type="EMBL" id="KAG9342375.1"/>
    </source>
</evidence>
<organism evidence="2 3">
    <name type="scientific">Albula glossodonta</name>
    <name type="common">roundjaw bonefish</name>
    <dbReference type="NCBI Taxonomy" id="121402"/>
    <lineage>
        <taxon>Eukaryota</taxon>
        <taxon>Metazoa</taxon>
        <taxon>Chordata</taxon>
        <taxon>Craniata</taxon>
        <taxon>Vertebrata</taxon>
        <taxon>Euteleostomi</taxon>
        <taxon>Actinopterygii</taxon>
        <taxon>Neopterygii</taxon>
        <taxon>Teleostei</taxon>
        <taxon>Albuliformes</taxon>
        <taxon>Albulidae</taxon>
        <taxon>Albula</taxon>
    </lineage>
</organism>
<feature type="non-terminal residue" evidence="2">
    <location>
        <position position="94"/>
    </location>
</feature>
<dbReference type="AlphaFoldDB" id="A0A8T2NPT4"/>
<comment type="caution">
    <text evidence="2">The sequence shown here is derived from an EMBL/GenBank/DDBJ whole genome shotgun (WGS) entry which is preliminary data.</text>
</comment>
<reference evidence="2" key="1">
    <citation type="thesis" date="2021" institute="BYU ScholarsArchive" country="Provo, UT, USA">
        <title>Applications of and Algorithms for Genome Assembly and Genomic Analyses with an Emphasis on Marine Teleosts.</title>
        <authorList>
            <person name="Pickett B.D."/>
        </authorList>
    </citation>
    <scope>NUCLEOTIDE SEQUENCE</scope>
    <source>
        <strain evidence="2">HI-2016</strain>
    </source>
</reference>
<feature type="region of interest" description="Disordered" evidence="1">
    <location>
        <begin position="64"/>
        <end position="94"/>
    </location>
</feature>
<gene>
    <name evidence="2" type="ORF">JZ751_016370</name>
</gene>
<accession>A0A8T2NPT4</accession>
<feature type="compositionally biased region" description="Basic and acidic residues" evidence="1">
    <location>
        <begin position="72"/>
        <end position="81"/>
    </location>
</feature>
<proteinExistence type="predicted"/>
<keyword evidence="3" id="KW-1185">Reference proteome</keyword>
<evidence type="ECO:0000256" key="1">
    <source>
        <dbReference type="SAM" id="MobiDB-lite"/>
    </source>
</evidence>
<dbReference type="EMBL" id="JAFBMS010000028">
    <property type="protein sequence ID" value="KAG9342375.1"/>
    <property type="molecule type" value="Genomic_DNA"/>
</dbReference>
<name>A0A8T2NPT4_9TELE</name>
<protein>
    <submittedName>
        <fullName evidence="2">Uncharacterized protein</fullName>
    </submittedName>
</protein>